<gene>
    <name evidence="1" type="ORF">EYH02_05665</name>
</gene>
<dbReference type="EMBL" id="DQTV01000112">
    <property type="protein sequence ID" value="HIP57531.1"/>
    <property type="molecule type" value="Genomic_DNA"/>
</dbReference>
<proteinExistence type="predicted"/>
<sequence length="78" mass="8581">MLDEHNLVKSGVLRVAELMAIAAKTAPKARGIDNIEVKVVTERDELERLAKVKEELASEYGAFLSRDAKSVRESDAVV</sequence>
<reference evidence="1" key="1">
    <citation type="journal article" date="2020" name="ISME J.">
        <title>Gammaproteobacteria mediating utilization of methyl-, sulfur- and petroleum organic compounds in deep ocean hydrothermal plumes.</title>
        <authorList>
            <person name="Zhou Z."/>
            <person name="Liu Y."/>
            <person name="Pan J."/>
            <person name="Cron B.R."/>
            <person name="Toner B.M."/>
            <person name="Anantharaman K."/>
            <person name="Breier J.A."/>
            <person name="Dick G.J."/>
            <person name="Li M."/>
        </authorList>
    </citation>
    <scope>NUCLEOTIDE SEQUENCE</scope>
    <source>
        <strain evidence="1">SZUA-1435</strain>
    </source>
</reference>
<dbReference type="AlphaFoldDB" id="A0A832Z0A3"/>
<feature type="non-terminal residue" evidence="1">
    <location>
        <position position="78"/>
    </location>
</feature>
<dbReference type="PANTHER" id="PTHR40101:SF1">
    <property type="entry name" value="4FE-4S DOMAIN-CONTAINING PROTEIN"/>
    <property type="match status" value="1"/>
</dbReference>
<protein>
    <submittedName>
        <fullName evidence="1">Ferredoxin</fullName>
    </submittedName>
</protein>
<dbReference type="Proteomes" id="UP000605805">
    <property type="component" value="Unassembled WGS sequence"/>
</dbReference>
<evidence type="ECO:0000313" key="2">
    <source>
        <dbReference type="Proteomes" id="UP000605805"/>
    </source>
</evidence>
<evidence type="ECO:0000313" key="1">
    <source>
        <dbReference type="EMBL" id="HIP57531.1"/>
    </source>
</evidence>
<organism evidence="1 2">
    <name type="scientific">Ignisphaera aggregans</name>
    <dbReference type="NCBI Taxonomy" id="334771"/>
    <lineage>
        <taxon>Archaea</taxon>
        <taxon>Thermoproteota</taxon>
        <taxon>Thermoprotei</taxon>
        <taxon>Desulfurococcales</taxon>
        <taxon>Desulfurococcaceae</taxon>
        <taxon>Ignisphaera</taxon>
    </lineage>
</organism>
<dbReference type="PANTHER" id="PTHR40101">
    <property type="entry name" value="CONSERVED PROTEIN"/>
    <property type="match status" value="1"/>
</dbReference>
<accession>A0A832Z0A3</accession>
<comment type="caution">
    <text evidence="1">The sequence shown here is derived from an EMBL/GenBank/DDBJ whole genome shotgun (WGS) entry which is preliminary data.</text>
</comment>
<name>A0A832Z0A3_9CREN</name>